<protein>
    <submittedName>
        <fullName evidence="1">Uncharacterized protein</fullName>
    </submittedName>
</protein>
<name>A0A1F6VR24_9BACT</name>
<sequence length="109" mass="12413">MKTVAQTKPTETGSGLINGHITINNTSTIMAHKDRTFVWCKGILKLENGMIFQNPKNLIFVTPQKYNNLILSKLKTGDYKIKIVPGRDKTFFHFFKKEGAENVHDLNPH</sequence>
<dbReference type="AlphaFoldDB" id="A0A1F6VR24"/>
<dbReference type="Proteomes" id="UP000179686">
    <property type="component" value="Unassembled WGS sequence"/>
</dbReference>
<gene>
    <name evidence="1" type="ORF">A3J61_01430</name>
</gene>
<evidence type="ECO:0000313" key="2">
    <source>
        <dbReference type="Proteomes" id="UP000179686"/>
    </source>
</evidence>
<organism evidence="1 2">
    <name type="scientific">Candidatus Nomurabacteria bacterium RIFCSPHIGHO2_02_FULL_38_15</name>
    <dbReference type="NCBI Taxonomy" id="1801752"/>
    <lineage>
        <taxon>Bacteria</taxon>
        <taxon>Candidatus Nomuraibacteriota</taxon>
    </lineage>
</organism>
<reference evidence="1 2" key="1">
    <citation type="journal article" date="2016" name="Nat. Commun.">
        <title>Thousands of microbial genomes shed light on interconnected biogeochemical processes in an aquifer system.</title>
        <authorList>
            <person name="Anantharaman K."/>
            <person name="Brown C.T."/>
            <person name="Hug L.A."/>
            <person name="Sharon I."/>
            <person name="Castelle C.J."/>
            <person name="Probst A.J."/>
            <person name="Thomas B.C."/>
            <person name="Singh A."/>
            <person name="Wilkins M.J."/>
            <person name="Karaoz U."/>
            <person name="Brodie E.L."/>
            <person name="Williams K.H."/>
            <person name="Hubbard S.S."/>
            <person name="Banfield J.F."/>
        </authorList>
    </citation>
    <scope>NUCLEOTIDE SEQUENCE [LARGE SCALE GENOMIC DNA]</scope>
</reference>
<accession>A0A1F6VR24</accession>
<proteinExistence type="predicted"/>
<dbReference type="EMBL" id="MFUC01000013">
    <property type="protein sequence ID" value="OGI72022.1"/>
    <property type="molecule type" value="Genomic_DNA"/>
</dbReference>
<comment type="caution">
    <text evidence="1">The sequence shown here is derived from an EMBL/GenBank/DDBJ whole genome shotgun (WGS) entry which is preliminary data.</text>
</comment>
<evidence type="ECO:0000313" key="1">
    <source>
        <dbReference type="EMBL" id="OGI72022.1"/>
    </source>
</evidence>